<dbReference type="InterPro" id="IPR007055">
    <property type="entry name" value="BON_dom"/>
</dbReference>
<evidence type="ECO:0000313" key="6">
    <source>
        <dbReference type="Proteomes" id="UP001143463"/>
    </source>
</evidence>
<evidence type="ECO:0000259" key="3">
    <source>
        <dbReference type="PROSITE" id="PS50914"/>
    </source>
</evidence>
<dbReference type="SMART" id="SM00116">
    <property type="entry name" value="CBS"/>
    <property type="match status" value="2"/>
</dbReference>
<evidence type="ECO:0000256" key="1">
    <source>
        <dbReference type="ARBA" id="ARBA00023122"/>
    </source>
</evidence>
<dbReference type="Gene3D" id="3.10.580.10">
    <property type="entry name" value="CBS-domain"/>
    <property type="match status" value="1"/>
</dbReference>
<dbReference type="PANTHER" id="PTHR43080">
    <property type="entry name" value="CBS DOMAIN-CONTAINING PROTEIN CBSX3, MITOCHONDRIAL"/>
    <property type="match status" value="1"/>
</dbReference>
<evidence type="ECO:0000259" key="4">
    <source>
        <dbReference type="PROSITE" id="PS51371"/>
    </source>
</evidence>
<dbReference type="InterPro" id="IPR000644">
    <property type="entry name" value="CBS_dom"/>
</dbReference>
<gene>
    <name evidence="5" type="ORF">GCM10017577_06700</name>
</gene>
<protein>
    <recommendedName>
        <fullName evidence="7">BON domain-containing protein</fullName>
    </recommendedName>
</protein>
<dbReference type="InterPro" id="IPR046342">
    <property type="entry name" value="CBS_dom_sf"/>
</dbReference>
<evidence type="ECO:0008006" key="7">
    <source>
        <dbReference type="Google" id="ProtNLM"/>
    </source>
</evidence>
<dbReference type="PANTHER" id="PTHR43080:SF29">
    <property type="entry name" value="OS02G0818000 PROTEIN"/>
    <property type="match status" value="1"/>
</dbReference>
<dbReference type="AlphaFoldDB" id="A0A9W6KZX6"/>
<accession>A0A9W6KZX6</accession>
<reference evidence="5" key="1">
    <citation type="journal article" date="2014" name="Int. J. Syst. Evol. Microbiol.">
        <title>Complete genome sequence of Corynebacterium casei LMG S-19264T (=DSM 44701T), isolated from a smear-ripened cheese.</title>
        <authorList>
            <consortium name="US DOE Joint Genome Institute (JGI-PGF)"/>
            <person name="Walter F."/>
            <person name="Albersmeier A."/>
            <person name="Kalinowski J."/>
            <person name="Ruckert C."/>
        </authorList>
    </citation>
    <scope>NUCLEOTIDE SEQUENCE</scope>
    <source>
        <strain evidence="5">VKM Ac-1069</strain>
    </source>
</reference>
<dbReference type="InterPro" id="IPR051257">
    <property type="entry name" value="Diverse_CBS-Domain"/>
</dbReference>
<evidence type="ECO:0000313" key="5">
    <source>
        <dbReference type="EMBL" id="GLL09530.1"/>
    </source>
</evidence>
<dbReference type="EMBL" id="BSFQ01000002">
    <property type="protein sequence ID" value="GLL09530.1"/>
    <property type="molecule type" value="Genomic_DNA"/>
</dbReference>
<sequence length="235" mass="25850">MMTVLRRTLVAEVMTRDVEAVGPDAPVAEIVAALRRRGVRALPVVEGEYLLGVVSEADVLRLAEHDDVERPVVHRRRRWRHREEIATHAHARDLMTSDVVTVAPETGVREAARLMAEHRLGWLPVVDGPPGDLGGRPVRLCGVLGRADLLRVFERPDDDLAREVRDEVLGRILLIDPGRVDVTVSGGVVTLEGRVPTHADAVVAVALTHRLEGVVDVVDRLGHDVDERTVDPKTL</sequence>
<dbReference type="PROSITE" id="PS51371">
    <property type="entry name" value="CBS"/>
    <property type="match status" value="2"/>
</dbReference>
<evidence type="ECO:0000256" key="2">
    <source>
        <dbReference type="PROSITE-ProRule" id="PRU00703"/>
    </source>
</evidence>
<comment type="caution">
    <text evidence="5">The sequence shown here is derived from an EMBL/GenBank/DDBJ whole genome shotgun (WGS) entry which is preliminary data.</text>
</comment>
<dbReference type="Proteomes" id="UP001143463">
    <property type="component" value="Unassembled WGS sequence"/>
</dbReference>
<dbReference type="Pfam" id="PF00571">
    <property type="entry name" value="CBS"/>
    <property type="match status" value="2"/>
</dbReference>
<feature type="domain" description="CBS" evidence="4">
    <location>
        <begin position="95"/>
        <end position="160"/>
    </location>
</feature>
<organism evidence="5 6">
    <name type="scientific">Pseudonocardia halophobica</name>
    <dbReference type="NCBI Taxonomy" id="29401"/>
    <lineage>
        <taxon>Bacteria</taxon>
        <taxon>Bacillati</taxon>
        <taxon>Actinomycetota</taxon>
        <taxon>Actinomycetes</taxon>
        <taxon>Pseudonocardiales</taxon>
        <taxon>Pseudonocardiaceae</taxon>
        <taxon>Pseudonocardia</taxon>
    </lineage>
</organism>
<dbReference type="PROSITE" id="PS50914">
    <property type="entry name" value="BON"/>
    <property type="match status" value="1"/>
</dbReference>
<keyword evidence="1 2" id="KW-0129">CBS domain</keyword>
<dbReference type="Gene3D" id="3.30.1340.30">
    <property type="match status" value="1"/>
</dbReference>
<feature type="domain" description="CBS" evidence="4">
    <location>
        <begin position="14"/>
        <end position="72"/>
    </location>
</feature>
<dbReference type="Pfam" id="PF04972">
    <property type="entry name" value="BON"/>
    <property type="match status" value="1"/>
</dbReference>
<feature type="domain" description="BON" evidence="3">
    <location>
        <begin position="156"/>
        <end position="225"/>
    </location>
</feature>
<proteinExistence type="predicted"/>
<dbReference type="SUPFAM" id="SSF54631">
    <property type="entry name" value="CBS-domain pair"/>
    <property type="match status" value="1"/>
</dbReference>
<keyword evidence="6" id="KW-1185">Reference proteome</keyword>
<reference evidence="5" key="2">
    <citation type="submission" date="2023-01" db="EMBL/GenBank/DDBJ databases">
        <authorList>
            <person name="Sun Q."/>
            <person name="Evtushenko L."/>
        </authorList>
    </citation>
    <scope>NUCLEOTIDE SEQUENCE</scope>
    <source>
        <strain evidence="5">VKM Ac-1069</strain>
    </source>
</reference>
<name>A0A9W6KZX6_9PSEU</name>